<feature type="chain" id="PRO_5045670258" evidence="2">
    <location>
        <begin position="41"/>
        <end position="428"/>
    </location>
</feature>
<evidence type="ECO:0000256" key="1">
    <source>
        <dbReference type="SAM" id="Phobius"/>
    </source>
</evidence>
<keyword evidence="1" id="KW-1133">Transmembrane helix</keyword>
<keyword evidence="4" id="KW-1185">Reference proteome</keyword>
<accession>A0ABN1G8Q6</accession>
<feature type="transmembrane region" description="Helical" evidence="1">
    <location>
        <begin position="406"/>
        <end position="424"/>
    </location>
</feature>
<proteinExistence type="predicted"/>
<name>A0ABN1G8Q6_9ACTN</name>
<keyword evidence="1" id="KW-0812">Transmembrane</keyword>
<keyword evidence="1" id="KW-0472">Membrane</keyword>
<evidence type="ECO:0000313" key="4">
    <source>
        <dbReference type="Proteomes" id="UP001500957"/>
    </source>
</evidence>
<gene>
    <name evidence="3" type="ORF">GCM10009547_05200</name>
</gene>
<feature type="signal peptide" evidence="2">
    <location>
        <begin position="1"/>
        <end position="40"/>
    </location>
</feature>
<comment type="caution">
    <text evidence="3">The sequence shown here is derived from an EMBL/GenBank/DDBJ whole genome shotgun (WGS) entry which is preliminary data.</text>
</comment>
<evidence type="ECO:0000256" key="2">
    <source>
        <dbReference type="SAM" id="SignalP"/>
    </source>
</evidence>
<reference evidence="3 4" key="1">
    <citation type="journal article" date="2019" name="Int. J. Syst. Evol. Microbiol.">
        <title>The Global Catalogue of Microorganisms (GCM) 10K type strain sequencing project: providing services to taxonomists for standard genome sequencing and annotation.</title>
        <authorList>
            <consortium name="The Broad Institute Genomics Platform"/>
            <consortium name="The Broad Institute Genome Sequencing Center for Infectious Disease"/>
            <person name="Wu L."/>
            <person name="Ma J."/>
        </authorList>
    </citation>
    <scope>NUCLEOTIDE SEQUENCE [LARGE SCALE GENOMIC DNA]</scope>
    <source>
        <strain evidence="3 4">JCM 10671</strain>
    </source>
</reference>
<sequence length="428" mass="42645">MSGKHKRAKFAGSRRRVAATAIATVLTPAAATFGAPAASAAPAEEDPFGAVSDFGSGTYAGKASADGVRATVALRDYLIIEDFVDGGGPTAQAALDSLGESTAYSSLPYPGATGVALPGLVSTLSGKSVPSYPFYVSSQNPSNPTETVRQPGYLMHAESAAERSAAQTQLGSSTNTGEELGTFANASVDFVGGTITSLGEARTRLAVGPVQLNGAFSRAVVTVAPGGKITKSSTFETALRIGNTVIGVTDKGLVVGDQNAPLDPARQVEQAVTQAGVTVKFLPAVETADSILSSGLEISLVQAIPNVGTAKGVVSYIIGRTFAQATASGFTSGATGTGTPLPANETPAAPAAPVAGVPSLGDVDAGALPEALPGALPGAVAGGAPVPTANFVNAGIAQPKLTELEFYPILAAIVPILLLAAVGARRFV</sequence>
<evidence type="ECO:0000313" key="3">
    <source>
        <dbReference type="EMBL" id="GAA0606189.1"/>
    </source>
</evidence>
<dbReference type="EMBL" id="BAAAHE010000005">
    <property type="protein sequence ID" value="GAA0606189.1"/>
    <property type="molecule type" value="Genomic_DNA"/>
</dbReference>
<dbReference type="RefSeq" id="WP_344601274.1">
    <property type="nucleotide sequence ID" value="NZ_BAAAHE010000005.1"/>
</dbReference>
<dbReference type="Proteomes" id="UP001500957">
    <property type="component" value="Unassembled WGS sequence"/>
</dbReference>
<dbReference type="InterPro" id="IPR006311">
    <property type="entry name" value="TAT_signal"/>
</dbReference>
<keyword evidence="2" id="KW-0732">Signal</keyword>
<organism evidence="3 4">
    <name type="scientific">Sporichthya brevicatena</name>
    <dbReference type="NCBI Taxonomy" id="171442"/>
    <lineage>
        <taxon>Bacteria</taxon>
        <taxon>Bacillati</taxon>
        <taxon>Actinomycetota</taxon>
        <taxon>Actinomycetes</taxon>
        <taxon>Sporichthyales</taxon>
        <taxon>Sporichthyaceae</taxon>
        <taxon>Sporichthya</taxon>
    </lineage>
</organism>
<protein>
    <submittedName>
        <fullName evidence="3">Uncharacterized protein</fullName>
    </submittedName>
</protein>
<dbReference type="PROSITE" id="PS51318">
    <property type="entry name" value="TAT"/>
    <property type="match status" value="1"/>
</dbReference>